<organism evidence="1 2">
    <name type="scientific">Panicum virgatum</name>
    <name type="common">Blackwell switchgrass</name>
    <dbReference type="NCBI Taxonomy" id="38727"/>
    <lineage>
        <taxon>Eukaryota</taxon>
        <taxon>Viridiplantae</taxon>
        <taxon>Streptophyta</taxon>
        <taxon>Embryophyta</taxon>
        <taxon>Tracheophyta</taxon>
        <taxon>Spermatophyta</taxon>
        <taxon>Magnoliopsida</taxon>
        <taxon>Liliopsida</taxon>
        <taxon>Poales</taxon>
        <taxon>Poaceae</taxon>
        <taxon>PACMAD clade</taxon>
        <taxon>Panicoideae</taxon>
        <taxon>Panicodae</taxon>
        <taxon>Paniceae</taxon>
        <taxon>Panicinae</taxon>
        <taxon>Panicum</taxon>
        <taxon>Panicum sect. Hiantes</taxon>
    </lineage>
</organism>
<gene>
    <name evidence="1" type="ORF">PVAP13_3KG437600</name>
</gene>
<name>A0A8T0V3W0_PANVG</name>
<proteinExistence type="predicted"/>
<accession>A0A8T0V3W0</accession>
<dbReference type="AlphaFoldDB" id="A0A8T0V3W0"/>
<sequence>MPARRPWRPDARRTWRICGGWPSTPSSSLLLCPPMTSAVVEACAAAMAAGSAQGMADLRRPTLRPLVLPALATSGDAVLVSRSSASMWMKHMPTSIFQSDLTKTSVSSLAWGGADLVHPAAEPAGEDAAGKYYIPHKVGYEVHRLVINQDPKFTNFVECLALP</sequence>
<reference evidence="1" key="1">
    <citation type="submission" date="2020-05" db="EMBL/GenBank/DDBJ databases">
        <title>WGS assembly of Panicum virgatum.</title>
        <authorList>
            <person name="Lovell J.T."/>
            <person name="Jenkins J."/>
            <person name="Shu S."/>
            <person name="Juenger T.E."/>
            <person name="Schmutz J."/>
        </authorList>
    </citation>
    <scope>NUCLEOTIDE SEQUENCE</scope>
    <source>
        <strain evidence="1">AP13</strain>
    </source>
</reference>
<dbReference type="EMBL" id="CM029041">
    <property type="protein sequence ID" value="KAG2628925.1"/>
    <property type="molecule type" value="Genomic_DNA"/>
</dbReference>
<protein>
    <submittedName>
        <fullName evidence="1">Uncharacterized protein</fullName>
    </submittedName>
</protein>
<keyword evidence="2" id="KW-1185">Reference proteome</keyword>
<evidence type="ECO:0000313" key="2">
    <source>
        <dbReference type="Proteomes" id="UP000823388"/>
    </source>
</evidence>
<evidence type="ECO:0000313" key="1">
    <source>
        <dbReference type="EMBL" id="KAG2628925.1"/>
    </source>
</evidence>
<dbReference type="Proteomes" id="UP000823388">
    <property type="component" value="Chromosome 3K"/>
</dbReference>
<comment type="caution">
    <text evidence="1">The sequence shown here is derived from an EMBL/GenBank/DDBJ whole genome shotgun (WGS) entry which is preliminary data.</text>
</comment>